<dbReference type="EMBL" id="BC025340">
    <property type="protein sequence ID" value="AAH25340.1"/>
    <property type="molecule type" value="mRNA"/>
</dbReference>
<dbReference type="IntAct" id="Q8TB02">
    <property type="interactions" value="4"/>
</dbReference>
<sequence>MDSKDVEVSSIQVRRKPQHGVCSQLLGNYRCL</sequence>
<proteinExistence type="evidence at protein level"/>
<comment type="interaction">
    <interactant intactId="EBI-25834188">
        <id>Q8TB02</id>
    </interactant>
    <interactant intactId="EBI-351007">
        <id>P36957</id>
        <label>DLST</label>
    </interactant>
    <organismsDiffer>false</organismsDiffer>
    <experiments>3</experiments>
</comment>
<gene>
    <name evidence="1" type="primary">MGC39372</name>
</gene>
<dbReference type="AlphaFoldDB" id="Q8TB02"/>
<accession>Q8TB02</accession>
<evidence type="ECO:0000313" key="1">
    <source>
        <dbReference type="EMBL" id="AAH25340.1"/>
    </source>
</evidence>
<reference evidence="1" key="1">
    <citation type="journal article" date="2004" name="Genome Res.">
        <title>The status, quality, and expansion of the NIH full-length cDNA project: the Mammalian Gene Collection (MGC).</title>
        <authorList>
            <consortium name="The MGC Project Team"/>
            <person name="Gerhard D.S."/>
            <person name="Wagner L."/>
            <person name="Feingold E.A."/>
            <person name="Shenmen C.M."/>
            <person name="Grouse L.H."/>
            <person name="Schuler G."/>
            <person name="Klein S.L."/>
            <person name="Old S."/>
            <person name="Rasooly R."/>
            <person name="Good P."/>
            <person name="Guyer M."/>
            <person name="Peck A.M."/>
            <person name="Derge J.G."/>
            <person name="Lipman D."/>
            <person name="Collins F.S."/>
            <person name="Jang W."/>
            <person name="Sherry S."/>
            <person name="Feolo M."/>
            <person name="Misquitta L."/>
            <person name="Lee E."/>
            <person name="Rotmistrovsky K."/>
            <person name="Greenhut S.F."/>
            <person name="Schaefer C.F."/>
            <person name="Buetow K."/>
            <person name="Bonner T.I."/>
            <person name="Haussler D."/>
            <person name="Kent J."/>
            <person name="Kiekhaus M."/>
            <person name="Furey T."/>
            <person name="Brent M."/>
            <person name="Prange C."/>
            <person name="Schreiber K."/>
            <person name="Shapiro N."/>
            <person name="Bhat N.K."/>
            <person name="Hopkins R.F."/>
            <person name="Hsie F."/>
            <person name="Driscoll T."/>
            <person name="Soares M.B."/>
            <person name="Casavant T.L."/>
            <person name="Scheetz T.E."/>
            <person name="Brown-stein M.J."/>
            <person name="Usdin T.B."/>
            <person name="Toshiyuki S."/>
            <person name="Carninci P."/>
            <person name="Piao Y."/>
            <person name="Dudekula D.B."/>
            <person name="Ko M.S."/>
            <person name="Kawakami K."/>
            <person name="Suzuki Y."/>
            <person name="Sugano S."/>
            <person name="Gruber C.E."/>
            <person name="Smith M.R."/>
            <person name="Simmons B."/>
            <person name="Moore T."/>
            <person name="Waterman R."/>
            <person name="Johnson S.L."/>
            <person name="Ruan Y."/>
            <person name="Wei C.L."/>
            <person name="Mathavan S."/>
            <person name="Gunaratne P.H."/>
            <person name="Wu J."/>
            <person name="Garcia A.M."/>
            <person name="Hulyk S.W."/>
            <person name="Fuh E."/>
            <person name="Yuan Y."/>
            <person name="Sneed A."/>
            <person name="Kowis C."/>
            <person name="Hodgson A."/>
            <person name="Muzny D.M."/>
            <person name="McPherson J."/>
            <person name="Gibbs R.A."/>
            <person name="Fahey J."/>
            <person name="Helton E."/>
            <person name="Ketteman M."/>
            <person name="Madan A."/>
            <person name="Rodrigues S."/>
            <person name="Sanchez A."/>
            <person name="Whiting M."/>
            <person name="Madari A."/>
            <person name="Young A.C."/>
            <person name="Wetherby K.D."/>
            <person name="Granite S.J."/>
            <person name="Kwong P.N."/>
            <person name="Brinkley C.P."/>
            <person name="Pearson R.L."/>
            <person name="Bouffard G.G."/>
            <person name="Blakesly R.W."/>
            <person name="Green E.D."/>
            <person name="Dickson M.C."/>
            <person name="Rodriguez A.C."/>
            <person name="Grimwood J."/>
            <person name="Schmutz J."/>
            <person name="Myers R.M."/>
            <person name="Butterfield Y.S."/>
            <person name="Griffith M."/>
            <person name="Griffith O.L."/>
            <person name="Krzywinski M.I."/>
            <person name="Liao N."/>
            <person name="Morin R."/>
            <person name="Morrin R."/>
            <person name="Palmquist D."/>
            <person name="Petrescu A.S."/>
            <person name="Skalska U."/>
            <person name="Smailus D.E."/>
            <person name="Stott J.M."/>
            <person name="Schnerch A."/>
            <person name="Schein J.E."/>
            <person name="Jones S.J."/>
            <person name="Holt R.A."/>
            <person name="Baross A."/>
            <person name="Marra M.A."/>
            <person name="Clifton S."/>
            <person name="Makowski K.A."/>
            <person name="Bosak S."/>
            <person name="Malek J."/>
        </authorList>
    </citation>
    <scope>NUCLEOTIDE SEQUENCE [LARGE SCALE MRNA]</scope>
    <source>
        <tissue evidence="1">Pancreas</tissue>
    </source>
</reference>
<organism evidence="1">
    <name type="scientific">Homo sapiens</name>
    <name type="common">Human</name>
    <dbReference type="NCBI Taxonomy" id="9606"/>
    <lineage>
        <taxon>Eukaryota</taxon>
        <taxon>Metazoa</taxon>
        <taxon>Chordata</taxon>
        <taxon>Craniata</taxon>
        <taxon>Vertebrata</taxon>
        <taxon>Euteleostomi</taxon>
        <taxon>Mammalia</taxon>
        <taxon>Eutheria</taxon>
        <taxon>Euarchontoglires</taxon>
        <taxon>Primates</taxon>
        <taxon>Haplorrhini</taxon>
        <taxon>Catarrhini</taxon>
        <taxon>Hominidae</taxon>
        <taxon>Homo</taxon>
    </lineage>
</organism>
<name>Q8TB02_HUMAN</name>
<protein>
    <submittedName>
        <fullName evidence="1">MGC39372 protein</fullName>
    </submittedName>
</protein>
<comment type="interaction">
    <interactant intactId="EBI-25834188">
        <id>Q8TB02</id>
    </interactant>
    <interactant intactId="EBI-1049597">
        <id>P27797</id>
        <label>CALR</label>
    </interactant>
    <organismsDiffer>false</organismsDiffer>
    <experiments>3</experiments>
</comment>
<comment type="interaction">
    <interactant intactId="EBI-25834188">
        <id>Q8TB02</id>
    </interactant>
    <interactant intactId="EBI-727477">
        <id>P12830</id>
        <label>CDH1</label>
    </interactant>
    <organismsDiffer>false</organismsDiffer>
    <experiments>3</experiments>
</comment>
<comment type="interaction">
    <interactant intactId="EBI-25834188">
        <id>Q8TB02</id>
    </interactant>
    <interactant intactId="EBI-1055945">
        <id>Q8TDX7</id>
        <label>NEK7</label>
    </interactant>
    <organismsDiffer>false</organismsDiffer>
    <experiments>3</experiments>
</comment>